<dbReference type="Gene3D" id="3.90.1150.10">
    <property type="entry name" value="Aspartate Aminotransferase, domain 1"/>
    <property type="match status" value="1"/>
</dbReference>
<dbReference type="OrthoDB" id="9807157at2"/>
<dbReference type="GO" id="GO:0016740">
    <property type="term" value="F:transferase activity"/>
    <property type="evidence" value="ECO:0007669"/>
    <property type="project" value="UniProtKB-KW"/>
</dbReference>
<feature type="domain" description="Aminotransferase class I/classII large" evidence="3">
    <location>
        <begin position="67"/>
        <end position="405"/>
    </location>
</feature>
<dbReference type="Gene3D" id="3.40.640.10">
    <property type="entry name" value="Type I PLP-dependent aspartate aminotransferase-like (Major domain)"/>
    <property type="match status" value="1"/>
</dbReference>
<keyword evidence="5" id="KW-1185">Reference proteome</keyword>
<dbReference type="GO" id="GO:0030170">
    <property type="term" value="F:pyridoxal phosphate binding"/>
    <property type="evidence" value="ECO:0007669"/>
    <property type="project" value="InterPro"/>
</dbReference>
<dbReference type="PANTHER" id="PTHR13693">
    <property type="entry name" value="CLASS II AMINOTRANSFERASE/8-AMINO-7-OXONONANOATE SYNTHASE"/>
    <property type="match status" value="1"/>
</dbReference>
<evidence type="ECO:0000256" key="1">
    <source>
        <dbReference type="ARBA" id="ARBA00001933"/>
    </source>
</evidence>
<protein>
    <submittedName>
        <fullName evidence="4">Glycine C-acetyltransferase</fullName>
    </submittedName>
</protein>
<keyword evidence="2 4" id="KW-0808">Transferase</keyword>
<dbReference type="SUPFAM" id="SSF53383">
    <property type="entry name" value="PLP-dependent transferases"/>
    <property type="match status" value="1"/>
</dbReference>
<evidence type="ECO:0000259" key="3">
    <source>
        <dbReference type="Pfam" id="PF00155"/>
    </source>
</evidence>
<dbReference type="Pfam" id="PF00155">
    <property type="entry name" value="Aminotran_1_2"/>
    <property type="match status" value="1"/>
</dbReference>
<evidence type="ECO:0000313" key="5">
    <source>
        <dbReference type="Proteomes" id="UP000186026"/>
    </source>
</evidence>
<comment type="cofactor">
    <cofactor evidence="1">
        <name>pyridoxal 5'-phosphate</name>
        <dbReference type="ChEBI" id="CHEBI:597326"/>
    </cofactor>
</comment>
<name>A0A1N7MK73_9BACT</name>
<organism evidence="4 5">
    <name type="scientific">Belliella pelovolcani</name>
    <dbReference type="NCBI Taxonomy" id="529505"/>
    <lineage>
        <taxon>Bacteria</taxon>
        <taxon>Pseudomonadati</taxon>
        <taxon>Bacteroidota</taxon>
        <taxon>Cytophagia</taxon>
        <taxon>Cytophagales</taxon>
        <taxon>Cyclobacteriaceae</taxon>
        <taxon>Belliella</taxon>
    </lineage>
</organism>
<proteinExistence type="predicted"/>
<accession>A0A1N7MK73</accession>
<dbReference type="EMBL" id="FTOP01000006">
    <property type="protein sequence ID" value="SIS86351.1"/>
    <property type="molecule type" value="Genomic_DNA"/>
</dbReference>
<dbReference type="CDD" id="cd06454">
    <property type="entry name" value="KBL_like"/>
    <property type="match status" value="1"/>
</dbReference>
<gene>
    <name evidence="4" type="ORF">SAMN05421761_106153</name>
</gene>
<dbReference type="InterPro" id="IPR050087">
    <property type="entry name" value="AON_synthase_class-II"/>
</dbReference>
<dbReference type="InterPro" id="IPR015422">
    <property type="entry name" value="PyrdxlP-dep_Trfase_small"/>
</dbReference>
<evidence type="ECO:0000256" key="2">
    <source>
        <dbReference type="ARBA" id="ARBA00022679"/>
    </source>
</evidence>
<evidence type="ECO:0000313" key="4">
    <source>
        <dbReference type="EMBL" id="SIS86351.1"/>
    </source>
</evidence>
<dbReference type="InterPro" id="IPR015421">
    <property type="entry name" value="PyrdxlP-dep_Trfase_major"/>
</dbReference>
<dbReference type="STRING" id="529505.SAMN05421761_106153"/>
<dbReference type="InterPro" id="IPR004839">
    <property type="entry name" value="Aminotransferase_I/II_large"/>
</dbReference>
<dbReference type="AlphaFoldDB" id="A0A1N7MK73"/>
<dbReference type="InterPro" id="IPR015424">
    <property type="entry name" value="PyrdxlP-dep_Trfase"/>
</dbReference>
<dbReference type="Proteomes" id="UP000186026">
    <property type="component" value="Unassembled WGS sequence"/>
</dbReference>
<sequence>MIDFNNASFKDFENIESKTIDYKANHFSDYLDHLHSQGKLNYRLTSFDGCKSEINIQIPYFKKNLNVISFVSNDYLGLTQNEEVKQAVIDAITKFGTGSAASPAIGGHFIYHEELEKKLSLFFKGEDTILFNTGYTANSSTFQALLNKEDIAILDMAVHASIYEGCQLTNVKTFLHNNMEMLERVLSSVQYKYRTKMIIVDGVYSQDGDIAKLDEIIILAKKYGAMIAVDDAHGIGVVGKTGRGVVEIFDAFDKIDLFVGTLSKAIGNLGGFVVGKKNVIRYLKFQAKQHLFSTTSTPAIAGALKALEIIENNTLYKDVLWSNINYFKKNLTQNGFDIGSPSSAVIPVKIGDINNTLIVGKLLLERGIHANPIMYPAVAKKDARIRFNLTANHSPTQLDKVISALNEINQIIPIKKINDRVKY</sequence>
<reference evidence="5" key="1">
    <citation type="submission" date="2017-01" db="EMBL/GenBank/DDBJ databases">
        <authorList>
            <person name="Varghese N."/>
            <person name="Submissions S."/>
        </authorList>
    </citation>
    <scope>NUCLEOTIDE SEQUENCE [LARGE SCALE GENOMIC DNA]</scope>
    <source>
        <strain evidence="5">DSM 46698</strain>
    </source>
</reference>